<sequence length="165" mass="19598">MVVEPIYARGFFNMDIRGEVYEFVTFYYYDNENYYISLEKEKLKDEIYKLKANMQYYLNKEKIFINSTRVSSKVLNVKIRLLSTNYPIIDFFIKFKGRLRKGLNSYVDVYEKEVSEYPYDFVWILPGKIVKVKIHGKVKVKNNMMNVSINAGEEVGGKEEIVFNV</sequence>
<evidence type="ECO:0000313" key="1">
    <source>
        <dbReference type="EMBL" id="ARM74618.1"/>
    </source>
</evidence>
<keyword evidence="2" id="KW-1185">Reference proteome</keyword>
<gene>
    <name evidence="1" type="ORF">B6F84_00315</name>
</gene>
<dbReference type="KEGG" id="aman:B6F84_00315"/>
<dbReference type="STRING" id="282676.B6F84_00315"/>
<proteinExistence type="predicted"/>
<dbReference type="OrthoDB" id="36293at2157"/>
<accession>A0A1W6JWI0</accession>
<reference evidence="1 2" key="1">
    <citation type="submission" date="2017-03" db="EMBL/GenBank/DDBJ databases">
        <title>Sulfur activation and transportation mechanism of thermophilic Archaea Acidianus manzaensis YN-25.</title>
        <authorList>
            <person name="Ma Y."/>
            <person name="Yang Y."/>
            <person name="Xia J."/>
        </authorList>
    </citation>
    <scope>NUCLEOTIDE SEQUENCE [LARGE SCALE GENOMIC DNA]</scope>
    <source>
        <strain evidence="1 2">YN-25</strain>
    </source>
</reference>
<dbReference type="Proteomes" id="UP000193404">
    <property type="component" value="Chromosome"/>
</dbReference>
<dbReference type="AlphaFoldDB" id="A0A1W6JWI0"/>
<organism evidence="1 2">
    <name type="scientific">Acidianus manzaensis</name>
    <dbReference type="NCBI Taxonomy" id="282676"/>
    <lineage>
        <taxon>Archaea</taxon>
        <taxon>Thermoproteota</taxon>
        <taxon>Thermoprotei</taxon>
        <taxon>Sulfolobales</taxon>
        <taxon>Sulfolobaceae</taxon>
        <taxon>Acidianus</taxon>
    </lineage>
</organism>
<protein>
    <submittedName>
        <fullName evidence="1">Uncharacterized protein</fullName>
    </submittedName>
</protein>
<dbReference type="EMBL" id="CP020477">
    <property type="protein sequence ID" value="ARM74618.1"/>
    <property type="molecule type" value="Genomic_DNA"/>
</dbReference>
<evidence type="ECO:0000313" key="2">
    <source>
        <dbReference type="Proteomes" id="UP000193404"/>
    </source>
</evidence>
<dbReference type="RefSeq" id="WP_148690364.1">
    <property type="nucleotide sequence ID" value="NZ_CP020477.1"/>
</dbReference>
<name>A0A1W6JWI0_9CREN</name>
<dbReference type="GeneID" id="41589315"/>